<dbReference type="InterPro" id="IPR036157">
    <property type="entry name" value="dUTPase-like_sf"/>
</dbReference>
<dbReference type="Proteomes" id="UP000885672">
    <property type="component" value="Unassembled WGS sequence"/>
</dbReference>
<protein>
    <recommendedName>
        <fullName evidence="4">dUTPase-like domain-containing protein</fullName>
    </recommendedName>
</protein>
<gene>
    <name evidence="3" type="ORF">ENN51_05375</name>
</gene>
<proteinExistence type="predicted"/>
<evidence type="ECO:0000313" key="3">
    <source>
        <dbReference type="EMBL" id="HDQ99700.1"/>
    </source>
</evidence>
<dbReference type="Pfam" id="PF22769">
    <property type="entry name" value="DCD"/>
    <property type="match status" value="1"/>
</dbReference>
<dbReference type="CDD" id="cd07557">
    <property type="entry name" value="trimeric_dUTPase"/>
    <property type="match status" value="1"/>
</dbReference>
<dbReference type="InterPro" id="IPR033704">
    <property type="entry name" value="dUTPase_trimeric"/>
</dbReference>
<dbReference type="PANTHER" id="PTHR42680:SF3">
    <property type="entry name" value="DCTP DEAMINASE"/>
    <property type="match status" value="1"/>
</dbReference>
<dbReference type="GO" id="GO:0008829">
    <property type="term" value="F:dCTP deaminase activity"/>
    <property type="evidence" value="ECO:0007669"/>
    <property type="project" value="InterPro"/>
</dbReference>
<dbReference type="PANTHER" id="PTHR42680">
    <property type="entry name" value="DCTP DEAMINASE"/>
    <property type="match status" value="1"/>
</dbReference>
<evidence type="ECO:0000256" key="2">
    <source>
        <dbReference type="ARBA" id="ARBA00023080"/>
    </source>
</evidence>
<sequence>MVLNKKSILAAIESGRLKIDPYDKKLVRAASIKLTLAELYLADRWPHRLDSRKQPPRPPAKGALIMPKRLTHPYELVPRDRVIAGTLEKITLPDDICAEIRPRARTTALGFNLDITPGFIQPGTKEERLFFAIRNPGHSVVVLHPGIRICQLILSRVG</sequence>
<evidence type="ECO:0000256" key="1">
    <source>
        <dbReference type="ARBA" id="ARBA00022801"/>
    </source>
</evidence>
<comment type="caution">
    <text evidence="3">The sequence shown here is derived from an EMBL/GenBank/DDBJ whole genome shotgun (WGS) entry which is preliminary data.</text>
</comment>
<accession>A0A7V0T6F4</accession>
<keyword evidence="1" id="KW-0378">Hydrolase</keyword>
<dbReference type="SUPFAM" id="SSF51283">
    <property type="entry name" value="dUTPase-like"/>
    <property type="match status" value="1"/>
</dbReference>
<dbReference type="Gene3D" id="2.70.40.10">
    <property type="match status" value="1"/>
</dbReference>
<dbReference type="AlphaFoldDB" id="A0A7V0T6F4"/>
<keyword evidence="2" id="KW-0546">Nucleotide metabolism</keyword>
<reference evidence="3" key="1">
    <citation type="journal article" date="2020" name="mSystems">
        <title>Genome- and Community-Level Interaction Insights into Carbon Utilization and Element Cycling Functions of Hydrothermarchaeota in Hydrothermal Sediment.</title>
        <authorList>
            <person name="Zhou Z."/>
            <person name="Liu Y."/>
            <person name="Xu W."/>
            <person name="Pan J."/>
            <person name="Luo Z.H."/>
            <person name="Li M."/>
        </authorList>
    </citation>
    <scope>NUCLEOTIDE SEQUENCE [LARGE SCALE GENOMIC DNA]</scope>
    <source>
        <strain evidence="3">SpSt-1182</strain>
    </source>
</reference>
<dbReference type="EMBL" id="DSBX01000202">
    <property type="protein sequence ID" value="HDQ99700.1"/>
    <property type="molecule type" value="Genomic_DNA"/>
</dbReference>
<organism evidence="3">
    <name type="scientific">candidate division WOR-3 bacterium</name>
    <dbReference type="NCBI Taxonomy" id="2052148"/>
    <lineage>
        <taxon>Bacteria</taxon>
        <taxon>Bacteria division WOR-3</taxon>
    </lineage>
</organism>
<evidence type="ECO:0008006" key="4">
    <source>
        <dbReference type="Google" id="ProtNLM"/>
    </source>
</evidence>
<dbReference type="InterPro" id="IPR011962">
    <property type="entry name" value="dCTP_deaminase"/>
</dbReference>
<name>A0A7V0T6F4_UNCW3</name>
<dbReference type="GO" id="GO:0006229">
    <property type="term" value="P:dUTP biosynthetic process"/>
    <property type="evidence" value="ECO:0007669"/>
    <property type="project" value="InterPro"/>
</dbReference>